<gene>
    <name evidence="2" type="ORF">TRAPUB_3160</name>
</gene>
<dbReference type="EMBL" id="MNAD01001364">
    <property type="protein sequence ID" value="OJT05973.1"/>
    <property type="molecule type" value="Genomic_DNA"/>
</dbReference>
<dbReference type="Proteomes" id="UP000184267">
    <property type="component" value="Unassembled WGS sequence"/>
</dbReference>
<evidence type="ECO:0000313" key="3">
    <source>
        <dbReference type="Proteomes" id="UP000184267"/>
    </source>
</evidence>
<name>A0A1M2VEM3_TRAPU</name>
<sequence>MLFMATALLDILSEAAETSSVEEVWSVRAVEHDLHTLEDQELQAQDSITHAAVRAEFEGLFSALNPRELFEARRLQLLDGAALDLTGIQTLQQHIQDECFPLSTLLVAVWRALRKCAQSKPRAVPNQAILQAMKEEDALLNEELRKDGGSEEDDDDLEPAPVVRAIRHKTVIFRVTSMLRRLGVAV</sequence>
<evidence type="ECO:0000313" key="2">
    <source>
        <dbReference type="EMBL" id="OJT05973.1"/>
    </source>
</evidence>
<proteinExistence type="predicted"/>
<keyword evidence="1" id="KW-0732">Signal</keyword>
<protein>
    <submittedName>
        <fullName evidence="2">Uncharacterized protein</fullName>
    </submittedName>
</protein>
<comment type="caution">
    <text evidence="2">The sequence shown here is derived from an EMBL/GenBank/DDBJ whole genome shotgun (WGS) entry which is preliminary data.</text>
</comment>
<keyword evidence="3" id="KW-1185">Reference proteome</keyword>
<feature type="signal peptide" evidence="1">
    <location>
        <begin position="1"/>
        <end position="18"/>
    </location>
</feature>
<organism evidence="2 3">
    <name type="scientific">Trametes pubescens</name>
    <name type="common">White-rot fungus</name>
    <dbReference type="NCBI Taxonomy" id="154538"/>
    <lineage>
        <taxon>Eukaryota</taxon>
        <taxon>Fungi</taxon>
        <taxon>Dikarya</taxon>
        <taxon>Basidiomycota</taxon>
        <taxon>Agaricomycotina</taxon>
        <taxon>Agaricomycetes</taxon>
        <taxon>Polyporales</taxon>
        <taxon>Polyporaceae</taxon>
        <taxon>Trametes</taxon>
    </lineage>
</organism>
<dbReference type="AlphaFoldDB" id="A0A1M2VEM3"/>
<evidence type="ECO:0000256" key="1">
    <source>
        <dbReference type="SAM" id="SignalP"/>
    </source>
</evidence>
<reference evidence="2 3" key="1">
    <citation type="submission" date="2016-10" db="EMBL/GenBank/DDBJ databases">
        <title>Genome sequence of the basidiomycete white-rot fungus Trametes pubescens.</title>
        <authorList>
            <person name="Makela M.R."/>
            <person name="Granchi Z."/>
            <person name="Peng M."/>
            <person name="De Vries R.P."/>
            <person name="Grigoriev I."/>
            <person name="Riley R."/>
            <person name="Hilden K."/>
        </authorList>
    </citation>
    <scope>NUCLEOTIDE SEQUENCE [LARGE SCALE GENOMIC DNA]</scope>
    <source>
        <strain evidence="2 3">FBCC735</strain>
    </source>
</reference>
<accession>A0A1M2VEM3</accession>
<feature type="chain" id="PRO_5013109683" evidence="1">
    <location>
        <begin position="19"/>
        <end position="186"/>
    </location>
</feature>